<feature type="domain" description="MSP" evidence="6">
    <location>
        <begin position="2"/>
        <end position="124"/>
    </location>
</feature>
<gene>
    <name evidence="7" type="ORF">BDV98DRAFT_75452</name>
</gene>
<dbReference type="PROSITE" id="PS50202">
    <property type="entry name" value="MSP"/>
    <property type="match status" value="1"/>
</dbReference>
<dbReference type="OrthoDB" id="264603at2759"/>
<proteinExistence type="inferred from homology"/>
<evidence type="ECO:0000313" key="8">
    <source>
        <dbReference type="Proteomes" id="UP000305067"/>
    </source>
</evidence>
<dbReference type="PANTHER" id="PTHR10809:SF6">
    <property type="entry name" value="AT11025P-RELATED"/>
    <property type="match status" value="1"/>
</dbReference>
<evidence type="ECO:0000256" key="4">
    <source>
        <dbReference type="ARBA" id="ARBA00022989"/>
    </source>
</evidence>
<dbReference type="GO" id="GO:0061817">
    <property type="term" value="P:endoplasmic reticulum-plasma membrane tethering"/>
    <property type="evidence" value="ECO:0007669"/>
    <property type="project" value="TreeGrafter"/>
</dbReference>
<evidence type="ECO:0000256" key="3">
    <source>
        <dbReference type="ARBA" id="ARBA00022692"/>
    </source>
</evidence>
<dbReference type="Proteomes" id="UP000305067">
    <property type="component" value="Unassembled WGS sequence"/>
</dbReference>
<evidence type="ECO:0000256" key="1">
    <source>
        <dbReference type="ARBA" id="ARBA00004211"/>
    </source>
</evidence>
<sequence length="204" mass="23265">MSVICRPSDFLGFRRPLTREVKQILTMSNPHHDRTIVYRIMVSLPHLYCVQPPYGRIAPRESVNVDIVRQKMAEEPPLAYEYRDKFLILTRDLEEEQEGASVKDLWKLNDQGETHEHKIRVVFLPAAGQTWDDEEDELDEDGLRFETSEPLMTPNETPAGSPRLISPAVSSYPSCSRRTNSCPYDLTHVAAGVDVPGLCEANWL</sequence>
<evidence type="ECO:0000313" key="7">
    <source>
        <dbReference type="EMBL" id="TFL01263.1"/>
    </source>
</evidence>
<comment type="similarity">
    <text evidence="2">Belongs to the VAMP-associated protein (VAP) (TC 9.B.17) family.</text>
</comment>
<dbReference type="EMBL" id="ML178825">
    <property type="protein sequence ID" value="TFL01263.1"/>
    <property type="molecule type" value="Genomic_DNA"/>
</dbReference>
<accession>A0A5C3QGQ3</accession>
<dbReference type="Gene3D" id="2.60.40.10">
    <property type="entry name" value="Immunoglobulins"/>
    <property type="match status" value="1"/>
</dbReference>
<keyword evidence="5" id="KW-0472">Membrane</keyword>
<dbReference type="InterPro" id="IPR000535">
    <property type="entry name" value="MSP_dom"/>
</dbReference>
<dbReference type="GO" id="GO:0005789">
    <property type="term" value="C:endoplasmic reticulum membrane"/>
    <property type="evidence" value="ECO:0007669"/>
    <property type="project" value="InterPro"/>
</dbReference>
<keyword evidence="8" id="KW-1185">Reference proteome</keyword>
<dbReference type="InterPro" id="IPR016763">
    <property type="entry name" value="VAP"/>
</dbReference>
<evidence type="ECO:0000259" key="6">
    <source>
        <dbReference type="PROSITE" id="PS50202"/>
    </source>
</evidence>
<dbReference type="GO" id="GO:0090158">
    <property type="term" value="P:endoplasmic reticulum membrane organization"/>
    <property type="evidence" value="ECO:0007669"/>
    <property type="project" value="TreeGrafter"/>
</dbReference>
<dbReference type="InterPro" id="IPR008962">
    <property type="entry name" value="PapD-like_sf"/>
</dbReference>
<comment type="subcellular location">
    <subcellularLocation>
        <location evidence="1">Membrane</location>
        <topology evidence="1">Single-pass type IV membrane protein</topology>
    </subcellularLocation>
</comment>
<dbReference type="SUPFAM" id="SSF49354">
    <property type="entry name" value="PapD-like"/>
    <property type="match status" value="1"/>
</dbReference>
<dbReference type="AlphaFoldDB" id="A0A5C3QGQ3"/>
<dbReference type="PANTHER" id="PTHR10809">
    <property type="entry name" value="VESICLE-ASSOCIATED MEMBRANE PROTEIN-ASSOCIATED PROTEIN"/>
    <property type="match status" value="1"/>
</dbReference>
<dbReference type="GO" id="GO:0005886">
    <property type="term" value="C:plasma membrane"/>
    <property type="evidence" value="ECO:0007669"/>
    <property type="project" value="TreeGrafter"/>
</dbReference>
<reference evidence="7 8" key="1">
    <citation type="journal article" date="2019" name="Nat. Ecol. Evol.">
        <title>Megaphylogeny resolves global patterns of mushroom evolution.</title>
        <authorList>
            <person name="Varga T."/>
            <person name="Krizsan K."/>
            <person name="Foldi C."/>
            <person name="Dima B."/>
            <person name="Sanchez-Garcia M."/>
            <person name="Sanchez-Ramirez S."/>
            <person name="Szollosi G.J."/>
            <person name="Szarkandi J.G."/>
            <person name="Papp V."/>
            <person name="Albert L."/>
            <person name="Andreopoulos W."/>
            <person name="Angelini C."/>
            <person name="Antonin V."/>
            <person name="Barry K.W."/>
            <person name="Bougher N.L."/>
            <person name="Buchanan P."/>
            <person name="Buyck B."/>
            <person name="Bense V."/>
            <person name="Catcheside P."/>
            <person name="Chovatia M."/>
            <person name="Cooper J."/>
            <person name="Damon W."/>
            <person name="Desjardin D."/>
            <person name="Finy P."/>
            <person name="Geml J."/>
            <person name="Haridas S."/>
            <person name="Hughes K."/>
            <person name="Justo A."/>
            <person name="Karasinski D."/>
            <person name="Kautmanova I."/>
            <person name="Kiss B."/>
            <person name="Kocsube S."/>
            <person name="Kotiranta H."/>
            <person name="LaButti K.M."/>
            <person name="Lechner B.E."/>
            <person name="Liimatainen K."/>
            <person name="Lipzen A."/>
            <person name="Lukacs Z."/>
            <person name="Mihaltcheva S."/>
            <person name="Morgado L.N."/>
            <person name="Niskanen T."/>
            <person name="Noordeloos M.E."/>
            <person name="Ohm R.A."/>
            <person name="Ortiz-Santana B."/>
            <person name="Ovrebo C."/>
            <person name="Racz N."/>
            <person name="Riley R."/>
            <person name="Savchenko A."/>
            <person name="Shiryaev A."/>
            <person name="Soop K."/>
            <person name="Spirin V."/>
            <person name="Szebenyi C."/>
            <person name="Tomsovsky M."/>
            <person name="Tulloss R.E."/>
            <person name="Uehling J."/>
            <person name="Grigoriev I.V."/>
            <person name="Vagvolgyi C."/>
            <person name="Papp T."/>
            <person name="Martin F.M."/>
            <person name="Miettinen O."/>
            <person name="Hibbett D.S."/>
            <person name="Nagy L.G."/>
        </authorList>
    </citation>
    <scope>NUCLEOTIDE SEQUENCE [LARGE SCALE GENOMIC DNA]</scope>
    <source>
        <strain evidence="7 8">CBS 309.79</strain>
    </source>
</reference>
<keyword evidence="4" id="KW-1133">Transmembrane helix</keyword>
<protein>
    <submittedName>
        <fullName evidence="7">PapD-like protein</fullName>
    </submittedName>
</protein>
<name>A0A5C3QGQ3_9AGAR</name>
<dbReference type="GO" id="GO:0033149">
    <property type="term" value="F:FFAT motif binding"/>
    <property type="evidence" value="ECO:0007669"/>
    <property type="project" value="TreeGrafter"/>
</dbReference>
<dbReference type="Pfam" id="PF00635">
    <property type="entry name" value="Motile_Sperm"/>
    <property type="match status" value="1"/>
</dbReference>
<dbReference type="STRING" id="1884261.A0A5C3QGQ3"/>
<dbReference type="InterPro" id="IPR013783">
    <property type="entry name" value="Ig-like_fold"/>
</dbReference>
<evidence type="ECO:0000256" key="5">
    <source>
        <dbReference type="ARBA" id="ARBA00023136"/>
    </source>
</evidence>
<keyword evidence="3" id="KW-0812">Transmembrane</keyword>
<organism evidence="7 8">
    <name type="scientific">Pterulicium gracile</name>
    <dbReference type="NCBI Taxonomy" id="1884261"/>
    <lineage>
        <taxon>Eukaryota</taxon>
        <taxon>Fungi</taxon>
        <taxon>Dikarya</taxon>
        <taxon>Basidiomycota</taxon>
        <taxon>Agaricomycotina</taxon>
        <taxon>Agaricomycetes</taxon>
        <taxon>Agaricomycetidae</taxon>
        <taxon>Agaricales</taxon>
        <taxon>Pleurotineae</taxon>
        <taxon>Pterulaceae</taxon>
        <taxon>Pterulicium</taxon>
    </lineage>
</organism>
<evidence type="ECO:0000256" key="2">
    <source>
        <dbReference type="ARBA" id="ARBA00008932"/>
    </source>
</evidence>